<dbReference type="Proteomes" id="UP000077002">
    <property type="component" value="Unassembled WGS sequence"/>
</dbReference>
<evidence type="ECO:0000256" key="7">
    <source>
        <dbReference type="SAM" id="SignalP"/>
    </source>
</evidence>
<dbReference type="OrthoDB" id="5367324at2759"/>
<dbReference type="EMBL" id="LVKK01000137">
    <property type="protein sequence ID" value="OAG34900.1"/>
    <property type="molecule type" value="Genomic_DNA"/>
</dbReference>
<comment type="caution">
    <text evidence="9">The sequence shown here is derived from an EMBL/GenBank/DDBJ whole genome shotgun (WGS) entry which is preliminary data.</text>
</comment>
<feature type="compositionally biased region" description="Acidic residues" evidence="6">
    <location>
        <begin position="471"/>
        <end position="481"/>
    </location>
</feature>
<evidence type="ECO:0000256" key="3">
    <source>
        <dbReference type="ARBA" id="ARBA00022705"/>
    </source>
</evidence>
<keyword evidence="5" id="KW-0539">Nucleus</keyword>
<dbReference type="RefSeq" id="XP_022506852.1">
    <property type="nucleotide sequence ID" value="XM_022660855.1"/>
</dbReference>
<feature type="compositionally biased region" description="Polar residues" evidence="6">
    <location>
        <begin position="228"/>
        <end position="244"/>
    </location>
</feature>
<dbReference type="GO" id="GO:0003677">
    <property type="term" value="F:DNA binding"/>
    <property type="evidence" value="ECO:0007669"/>
    <property type="project" value="UniProtKB-KW"/>
</dbReference>
<proteinExistence type="inferred from homology"/>
<accession>A0A177EUE1</accession>
<dbReference type="GO" id="GO:0006260">
    <property type="term" value="P:DNA replication"/>
    <property type="evidence" value="ECO:0007669"/>
    <property type="project" value="UniProtKB-KW"/>
</dbReference>
<feature type="domain" description="ORC6 first cyclin-like" evidence="8">
    <location>
        <begin position="117"/>
        <end position="201"/>
    </location>
</feature>
<dbReference type="AlphaFoldDB" id="A0A177EUE1"/>
<keyword evidence="3" id="KW-0235">DNA replication</keyword>
<evidence type="ECO:0000256" key="5">
    <source>
        <dbReference type="ARBA" id="ARBA00023242"/>
    </source>
</evidence>
<comment type="similarity">
    <text evidence="2">Belongs to the ORC6 family.</text>
</comment>
<evidence type="ECO:0000313" key="9">
    <source>
        <dbReference type="EMBL" id="OAG34900.1"/>
    </source>
</evidence>
<feature type="region of interest" description="Disordered" evidence="6">
    <location>
        <begin position="524"/>
        <end position="543"/>
    </location>
</feature>
<evidence type="ECO:0000256" key="1">
    <source>
        <dbReference type="ARBA" id="ARBA00004123"/>
    </source>
</evidence>
<feature type="signal peptide" evidence="7">
    <location>
        <begin position="1"/>
        <end position="24"/>
    </location>
</feature>
<reference evidence="9 10" key="1">
    <citation type="submission" date="2016-03" db="EMBL/GenBank/DDBJ databases">
        <title>Draft genome sequence of the Fonsecaea monophora CBS 269.37.</title>
        <authorList>
            <person name="Bombassaro A."/>
            <person name="Vinicius W.A."/>
            <person name="De Hoog S."/>
            <person name="Sun J."/>
            <person name="Souza E.M."/>
            <person name="Raittz R.T."/>
            <person name="Costa F."/>
            <person name="Leao A.C."/>
            <person name="Tadra-Sfeir M.Z."/>
            <person name="Baura V."/>
            <person name="Balsanelli E."/>
            <person name="Pedrosa F.O."/>
            <person name="Moreno L.F."/>
            <person name="Steffens M.B."/>
            <person name="Xi L."/>
            <person name="Bocca A.L."/>
            <person name="Felipe M.S."/>
            <person name="Teixeira M."/>
            <person name="Telles Filho F.Q."/>
            <person name="Azevedo C.M."/>
            <person name="Gomes R."/>
            <person name="Vicente V.A."/>
        </authorList>
    </citation>
    <scope>NUCLEOTIDE SEQUENCE [LARGE SCALE GENOMIC DNA]</scope>
    <source>
        <strain evidence="9 10">CBS 269.37</strain>
    </source>
</reference>
<dbReference type="Pfam" id="PF05460">
    <property type="entry name" value="ORC6"/>
    <property type="match status" value="1"/>
</dbReference>
<keyword evidence="10" id="KW-1185">Reference proteome</keyword>
<sequence>MRSLYVSLCTFVLGLLSSVPFSAAENGILFNVTDALPGETSPRKLSDRAVNGIYICQYPHWGGTCFWTPISSSSYNQCGIVTSHGGWASIGPDKDVKVDLYRRMPSSSSSAAVQQSLNSLLPTHAHAAPLVHLCESLLAQSRQRASHLKPDEEIARAYACCEIACTRLRAKCRLPAVKTGGAPCKPAAYKKLVAFLERVLDEDGTATTTTTTPKSTPGGRKRNADGSLKQTGLDSETAATPTKSTGRRRSDFLGKIKASAKRKGEGEGEGENDGEAPAYTMPSIRKLCKTFSTPLLAPHVYTGTCIVLKLSGLWPPPDEDDPAAPVDGRPLQETVTGLLTALFLMTLTRMQTAKMTTSVYKTTCARAVQVLGYNPGTKGVEEWIRRINREGFCRGQDWWASVPEKVFDFDPTVVDDDDGGGHRATQNFRGRLDADESDNDDDDQEDPILSSCRRRRIPADTARGRKADNTMNEEDEEDDDPDGVLLPGLATMMQDALDLLSAERTRDFETWKKQLLRRLDRLDKTPAQGGGATKGRKHARVAAPVSNGAVDTVVDVPVAIAAE</sequence>
<feature type="region of interest" description="Disordered" evidence="6">
    <location>
        <begin position="204"/>
        <end position="277"/>
    </location>
</feature>
<dbReference type="GO" id="GO:0005664">
    <property type="term" value="C:nuclear origin of replication recognition complex"/>
    <property type="evidence" value="ECO:0007669"/>
    <property type="project" value="InterPro"/>
</dbReference>
<keyword evidence="7" id="KW-0732">Signal</keyword>
<evidence type="ECO:0000313" key="10">
    <source>
        <dbReference type="Proteomes" id="UP000077002"/>
    </source>
</evidence>
<evidence type="ECO:0000256" key="2">
    <source>
        <dbReference type="ARBA" id="ARBA00010840"/>
    </source>
</evidence>
<feature type="compositionally biased region" description="Acidic residues" evidence="6">
    <location>
        <begin position="435"/>
        <end position="446"/>
    </location>
</feature>
<evidence type="ECO:0000256" key="6">
    <source>
        <dbReference type="SAM" id="MobiDB-lite"/>
    </source>
</evidence>
<feature type="region of interest" description="Disordered" evidence="6">
    <location>
        <begin position="412"/>
        <end position="481"/>
    </location>
</feature>
<dbReference type="InterPro" id="IPR008721">
    <property type="entry name" value="ORC6_cyclin_first"/>
</dbReference>
<protein>
    <recommendedName>
        <fullName evidence="8">ORC6 first cyclin-like domain-containing protein</fullName>
    </recommendedName>
</protein>
<keyword evidence="4" id="KW-0238">DNA-binding</keyword>
<feature type="chain" id="PRO_5008060698" description="ORC6 first cyclin-like domain-containing protein" evidence="7">
    <location>
        <begin position="25"/>
        <end position="563"/>
    </location>
</feature>
<organism evidence="9 10">
    <name type="scientific">Fonsecaea monophora</name>
    <dbReference type="NCBI Taxonomy" id="254056"/>
    <lineage>
        <taxon>Eukaryota</taxon>
        <taxon>Fungi</taxon>
        <taxon>Dikarya</taxon>
        <taxon>Ascomycota</taxon>
        <taxon>Pezizomycotina</taxon>
        <taxon>Eurotiomycetes</taxon>
        <taxon>Chaetothyriomycetidae</taxon>
        <taxon>Chaetothyriales</taxon>
        <taxon>Herpotrichiellaceae</taxon>
        <taxon>Fonsecaea</taxon>
    </lineage>
</organism>
<comment type="subcellular location">
    <subcellularLocation>
        <location evidence="1">Nucleus</location>
    </subcellularLocation>
</comment>
<evidence type="ECO:0000256" key="4">
    <source>
        <dbReference type="ARBA" id="ARBA00023125"/>
    </source>
</evidence>
<evidence type="ECO:0000259" key="8">
    <source>
        <dbReference type="Pfam" id="PF05460"/>
    </source>
</evidence>
<gene>
    <name evidence="9" type="ORF">AYO21_10951</name>
</gene>
<name>A0A177EUE1_9EURO</name>
<dbReference type="GeneID" id="34606057"/>